<dbReference type="EMBL" id="LN890655">
    <property type="protein sequence ID" value="CUS02782.2"/>
    <property type="molecule type" value="Genomic_DNA"/>
</dbReference>
<accession>A0A160T072</accession>
<dbReference type="KEGG" id="pbf:CFX0092_A0904"/>
<organism evidence="1 2">
    <name type="scientific">Candidatus Promineifilum breve</name>
    <dbReference type="NCBI Taxonomy" id="1806508"/>
    <lineage>
        <taxon>Bacteria</taxon>
        <taxon>Bacillati</taxon>
        <taxon>Chloroflexota</taxon>
        <taxon>Ardenticatenia</taxon>
        <taxon>Candidatus Promineifilales</taxon>
        <taxon>Candidatus Promineifilaceae</taxon>
        <taxon>Candidatus Promineifilum</taxon>
    </lineage>
</organism>
<proteinExistence type="predicted"/>
<reference evidence="1" key="1">
    <citation type="submission" date="2016-01" db="EMBL/GenBank/DDBJ databases">
        <authorList>
            <person name="Mcilroy J.S."/>
            <person name="Karst M S."/>
            <person name="Albertsen M."/>
        </authorList>
    </citation>
    <scope>NUCLEOTIDE SEQUENCE</scope>
    <source>
        <strain evidence="1">Cfx-K</strain>
    </source>
</reference>
<keyword evidence="2" id="KW-1185">Reference proteome</keyword>
<dbReference type="Proteomes" id="UP000215027">
    <property type="component" value="Chromosome I"/>
</dbReference>
<gene>
    <name evidence="1" type="ORF">CFX0092_A0904</name>
</gene>
<evidence type="ECO:0000313" key="2">
    <source>
        <dbReference type="Proteomes" id="UP000215027"/>
    </source>
</evidence>
<sequence length="73" mass="8895">MLCINHGTLAARIYLCRLTGETGPLMRTVLLSIVLLHTEEKYDRFNWLDYWWRHRRLARQHDHRPQRPARADR</sequence>
<name>A0A160T072_9CHLR</name>
<evidence type="ECO:0000313" key="1">
    <source>
        <dbReference type="EMBL" id="CUS02782.2"/>
    </source>
</evidence>
<protein>
    <submittedName>
        <fullName evidence="1">Uncharacterized protein</fullName>
    </submittedName>
</protein>
<dbReference type="AlphaFoldDB" id="A0A160T072"/>